<dbReference type="InterPro" id="IPR050090">
    <property type="entry name" value="Tyrosine_recombinase_XerCD"/>
</dbReference>
<keyword evidence="4" id="KW-0233">DNA recombination</keyword>
<dbReference type="InterPro" id="IPR011010">
    <property type="entry name" value="DNA_brk_join_enz"/>
</dbReference>
<organism evidence="8 9">
    <name type="scientific">Brevibacillus laterosporus</name>
    <name type="common">Bacillus laterosporus</name>
    <dbReference type="NCBI Taxonomy" id="1465"/>
    <lineage>
        <taxon>Bacteria</taxon>
        <taxon>Bacillati</taxon>
        <taxon>Bacillota</taxon>
        <taxon>Bacilli</taxon>
        <taxon>Bacillales</taxon>
        <taxon>Paenibacillaceae</taxon>
        <taxon>Brevibacillus</taxon>
    </lineage>
</organism>
<accession>A0A518V2X4</accession>
<dbReference type="CDD" id="cd01189">
    <property type="entry name" value="INT_ICEBs1_C_like"/>
    <property type="match status" value="1"/>
</dbReference>
<evidence type="ECO:0000313" key="8">
    <source>
        <dbReference type="EMBL" id="QDX91337.1"/>
    </source>
</evidence>
<evidence type="ECO:0000256" key="2">
    <source>
        <dbReference type="ARBA" id="ARBA00022908"/>
    </source>
</evidence>
<keyword evidence="3 5" id="KW-0238">DNA-binding</keyword>
<dbReference type="EMBL" id="CP033464">
    <property type="protein sequence ID" value="QDX91337.1"/>
    <property type="molecule type" value="Genomic_DNA"/>
</dbReference>
<sequence length="394" mass="46390">MSKCIEYKEENTWPIIVSAKWEYRIKFVDRRTGKVDEKSKGGFKTKKEAQLAAHEAESDINDFGFSEEGNEKVDKYFDDWLEVYKKRYVKPTTYSVQERNVRLNILPRWGNYRLKEITRTEYQKWINELRKHYSEGTVRRIHSIKSSAMADAVHEFNILRENPLHKIKIPKETQKVDKVSFFTREQLDQFLTASNTPVKHAKYKASIQYYALFTLLARTGLRIGEALALTWDNIDLEAKIITVSKTLFYPLNSTPYLSTPKTKNSDRTVKLDDATVKLMKRHRINQKEVCLMYENYKPTKENIIFHQHDGRWLRTNVVREHFKEVCKRANVPVLSPHALRHTHAVHLLESGVNIKYVSERLGHASMKVTADTYLHVTKKIEDDALTLYERYVQF</sequence>
<dbReference type="PANTHER" id="PTHR30349">
    <property type="entry name" value="PHAGE INTEGRASE-RELATED"/>
    <property type="match status" value="1"/>
</dbReference>
<dbReference type="Gene3D" id="1.10.443.10">
    <property type="entry name" value="Intergrase catalytic core"/>
    <property type="match status" value="1"/>
</dbReference>
<dbReference type="AlphaFoldDB" id="A0A518V2X4"/>
<evidence type="ECO:0000259" key="7">
    <source>
        <dbReference type="PROSITE" id="PS51900"/>
    </source>
</evidence>
<comment type="similarity">
    <text evidence="1">Belongs to the 'phage' integrase family.</text>
</comment>
<dbReference type="InterPro" id="IPR013762">
    <property type="entry name" value="Integrase-like_cat_sf"/>
</dbReference>
<dbReference type="GO" id="GO:0003677">
    <property type="term" value="F:DNA binding"/>
    <property type="evidence" value="ECO:0007669"/>
    <property type="project" value="UniProtKB-UniRule"/>
</dbReference>
<keyword evidence="9" id="KW-1185">Reference proteome</keyword>
<dbReference type="Gene3D" id="1.10.150.130">
    <property type="match status" value="1"/>
</dbReference>
<dbReference type="PROSITE" id="PS51900">
    <property type="entry name" value="CB"/>
    <property type="match status" value="1"/>
</dbReference>
<evidence type="ECO:0000256" key="5">
    <source>
        <dbReference type="PROSITE-ProRule" id="PRU01248"/>
    </source>
</evidence>
<dbReference type="Proteomes" id="UP000319432">
    <property type="component" value="Chromosome"/>
</dbReference>
<dbReference type="Pfam" id="PF14659">
    <property type="entry name" value="Phage_int_SAM_3"/>
    <property type="match status" value="1"/>
</dbReference>
<feature type="domain" description="Core-binding (CB)" evidence="7">
    <location>
        <begin position="71"/>
        <end position="153"/>
    </location>
</feature>
<dbReference type="Pfam" id="PF14657">
    <property type="entry name" value="Arm-DNA-bind_4"/>
    <property type="match status" value="1"/>
</dbReference>
<dbReference type="GO" id="GO:0015074">
    <property type="term" value="P:DNA integration"/>
    <property type="evidence" value="ECO:0007669"/>
    <property type="project" value="UniProtKB-KW"/>
</dbReference>
<gene>
    <name evidence="8" type="ORF">EEL30_02465</name>
</gene>
<dbReference type="PANTHER" id="PTHR30349:SF64">
    <property type="entry name" value="PROPHAGE INTEGRASE INTD-RELATED"/>
    <property type="match status" value="1"/>
</dbReference>
<feature type="domain" description="Tyr recombinase" evidence="6">
    <location>
        <begin position="177"/>
        <end position="386"/>
    </location>
</feature>
<dbReference type="SUPFAM" id="SSF56349">
    <property type="entry name" value="DNA breaking-rejoining enzymes"/>
    <property type="match status" value="1"/>
</dbReference>
<protein>
    <submittedName>
        <fullName evidence="8">Site-specific integrase</fullName>
    </submittedName>
</protein>
<dbReference type="Pfam" id="PF00589">
    <property type="entry name" value="Phage_integrase"/>
    <property type="match status" value="1"/>
</dbReference>
<name>A0A518V2X4_BRELA</name>
<evidence type="ECO:0000256" key="3">
    <source>
        <dbReference type="ARBA" id="ARBA00023125"/>
    </source>
</evidence>
<dbReference type="InterPro" id="IPR010998">
    <property type="entry name" value="Integrase_recombinase_N"/>
</dbReference>
<evidence type="ECO:0000256" key="4">
    <source>
        <dbReference type="ARBA" id="ARBA00023172"/>
    </source>
</evidence>
<dbReference type="GO" id="GO:0006310">
    <property type="term" value="P:DNA recombination"/>
    <property type="evidence" value="ECO:0007669"/>
    <property type="project" value="UniProtKB-KW"/>
</dbReference>
<dbReference type="InterPro" id="IPR044068">
    <property type="entry name" value="CB"/>
</dbReference>
<dbReference type="InterPro" id="IPR002104">
    <property type="entry name" value="Integrase_catalytic"/>
</dbReference>
<dbReference type="InterPro" id="IPR028259">
    <property type="entry name" value="AP2-like_int_N"/>
</dbReference>
<dbReference type="OrthoDB" id="9803188at2"/>
<dbReference type="InterPro" id="IPR004107">
    <property type="entry name" value="Integrase_SAM-like_N"/>
</dbReference>
<evidence type="ECO:0000313" key="9">
    <source>
        <dbReference type="Proteomes" id="UP000319432"/>
    </source>
</evidence>
<dbReference type="PROSITE" id="PS51898">
    <property type="entry name" value="TYR_RECOMBINASE"/>
    <property type="match status" value="1"/>
</dbReference>
<evidence type="ECO:0000256" key="1">
    <source>
        <dbReference type="ARBA" id="ARBA00008857"/>
    </source>
</evidence>
<reference evidence="8 9" key="1">
    <citation type="submission" date="2018-11" db="EMBL/GenBank/DDBJ databases">
        <title>Phylogenetic determinants of toxin gene distribution in genomes of Brevibacillus laterosporus.</title>
        <authorList>
            <person name="Glare T.R."/>
            <person name="Durrant A."/>
            <person name="Berry C."/>
            <person name="Palma L."/>
            <person name="Ormskirk M."/>
            <person name="Cox M.O."/>
        </authorList>
    </citation>
    <scope>NUCLEOTIDE SEQUENCE [LARGE SCALE GENOMIC DNA]</scope>
    <source>
        <strain evidence="8 9">1821L</strain>
    </source>
</reference>
<proteinExistence type="inferred from homology"/>
<keyword evidence="2" id="KW-0229">DNA integration</keyword>
<evidence type="ECO:0000259" key="6">
    <source>
        <dbReference type="PROSITE" id="PS51898"/>
    </source>
</evidence>